<evidence type="ECO:0000256" key="1">
    <source>
        <dbReference type="ARBA" id="ARBA00022801"/>
    </source>
</evidence>
<sequence>MEGRGRHRHARPASADDLLSQLGQLTARVREEVEVQRARVELAEALQRGMLPSTLPTAPGLRVAARYAPARNGLDIGGDWYDGFLLSDGTLSFSVGDVQGHDVEAAAYMGQVRIALRAVAAMGSTDPGEILHTANELLAAIDNPLFATCVFLRFDPHTWSVQTARAGHTGAVWARADGVSGVIDHVPEEIGLPLAVLEGQTYTVTEYRFTQPGALALLTDGVVEGPRFPLEQGLDQVARVLRDGVREDPEVLADRVMEVAEQTGHTDDAAVLVLSYDGPEACQTDRAAPGVV</sequence>
<feature type="domain" description="PPM-type phosphatase" evidence="2">
    <location>
        <begin position="58"/>
        <end position="276"/>
    </location>
</feature>
<dbReference type="PANTHER" id="PTHR43156">
    <property type="entry name" value="STAGE II SPORULATION PROTEIN E-RELATED"/>
    <property type="match status" value="1"/>
</dbReference>
<dbReference type="SMART" id="SM00331">
    <property type="entry name" value="PP2C_SIG"/>
    <property type="match status" value="1"/>
</dbReference>
<accession>A0A1E7K7H5</accession>
<gene>
    <name evidence="3" type="ORF">AN217_21085</name>
</gene>
<protein>
    <submittedName>
        <fullName evidence="3">Serine/threonine protein phosphatase</fullName>
    </submittedName>
</protein>
<dbReference type="PATRIC" id="fig|943816.4.peg.3753"/>
<dbReference type="GO" id="GO:0016791">
    <property type="term" value="F:phosphatase activity"/>
    <property type="evidence" value="ECO:0007669"/>
    <property type="project" value="TreeGrafter"/>
</dbReference>
<comment type="caution">
    <text evidence="3">The sequence shown here is derived from an EMBL/GenBank/DDBJ whole genome shotgun (WGS) entry which is preliminary data.</text>
</comment>
<organism evidence="3 4">
    <name type="scientific">Streptomyces qinglanensis</name>
    <dbReference type="NCBI Taxonomy" id="943816"/>
    <lineage>
        <taxon>Bacteria</taxon>
        <taxon>Bacillati</taxon>
        <taxon>Actinomycetota</taxon>
        <taxon>Actinomycetes</taxon>
        <taxon>Kitasatosporales</taxon>
        <taxon>Streptomycetaceae</taxon>
        <taxon>Streptomyces</taxon>
    </lineage>
</organism>
<name>A0A1E7K7H5_9ACTN</name>
<dbReference type="InterPro" id="IPR052016">
    <property type="entry name" value="Bact_Sigma-Reg"/>
</dbReference>
<dbReference type="Gene3D" id="3.60.40.10">
    <property type="entry name" value="PPM-type phosphatase domain"/>
    <property type="match status" value="1"/>
</dbReference>
<dbReference type="InterPro" id="IPR001932">
    <property type="entry name" value="PPM-type_phosphatase-like_dom"/>
</dbReference>
<evidence type="ECO:0000259" key="2">
    <source>
        <dbReference type="SMART" id="SM00331"/>
    </source>
</evidence>
<dbReference type="PANTHER" id="PTHR43156:SF2">
    <property type="entry name" value="STAGE II SPORULATION PROTEIN E"/>
    <property type="match status" value="1"/>
</dbReference>
<dbReference type="Pfam" id="PF07228">
    <property type="entry name" value="SpoIIE"/>
    <property type="match status" value="1"/>
</dbReference>
<evidence type="ECO:0000313" key="3">
    <source>
        <dbReference type="EMBL" id="OEU99887.1"/>
    </source>
</evidence>
<dbReference type="AlphaFoldDB" id="A0A1E7K7H5"/>
<dbReference type="Proteomes" id="UP000175829">
    <property type="component" value="Unassembled WGS sequence"/>
</dbReference>
<reference evidence="3 4" key="1">
    <citation type="journal article" date="2016" name="Front. Microbiol.">
        <title>Comparative Genomics Analysis of Streptomyces Species Reveals Their Adaptation to the Marine Environment and Their Diversity at the Genomic Level.</title>
        <authorList>
            <person name="Tian X."/>
            <person name="Zhang Z."/>
            <person name="Yang T."/>
            <person name="Chen M."/>
            <person name="Li J."/>
            <person name="Chen F."/>
            <person name="Yang J."/>
            <person name="Li W."/>
            <person name="Zhang B."/>
            <person name="Zhang Z."/>
            <person name="Wu J."/>
            <person name="Zhang C."/>
            <person name="Long L."/>
            <person name="Xiao J."/>
        </authorList>
    </citation>
    <scope>NUCLEOTIDE SEQUENCE [LARGE SCALE GENOMIC DNA]</scope>
    <source>
        <strain evidence="3 4">SCSIO M10379</strain>
    </source>
</reference>
<proteinExistence type="predicted"/>
<dbReference type="EMBL" id="LJGV01000022">
    <property type="protein sequence ID" value="OEU99887.1"/>
    <property type="molecule type" value="Genomic_DNA"/>
</dbReference>
<dbReference type="InterPro" id="IPR036457">
    <property type="entry name" value="PPM-type-like_dom_sf"/>
</dbReference>
<dbReference type="RefSeq" id="WP_027761056.1">
    <property type="nucleotide sequence ID" value="NZ_LJGV01000022.1"/>
</dbReference>
<evidence type="ECO:0000313" key="4">
    <source>
        <dbReference type="Proteomes" id="UP000175829"/>
    </source>
</evidence>
<keyword evidence="1" id="KW-0378">Hydrolase</keyword>
<dbReference type="SUPFAM" id="SSF81606">
    <property type="entry name" value="PP2C-like"/>
    <property type="match status" value="1"/>
</dbReference>